<reference evidence="1 2" key="1">
    <citation type="submission" date="2016-10" db="EMBL/GenBank/DDBJ databases">
        <authorList>
            <person name="de Groot N.N."/>
        </authorList>
    </citation>
    <scope>NUCLEOTIDE SEQUENCE [LARGE SCALE GENOMIC DNA]</scope>
    <source>
        <strain evidence="1 2">CDM_5</strain>
    </source>
</reference>
<dbReference type="RefSeq" id="WP_074795169.1">
    <property type="nucleotide sequence ID" value="NZ_FOAD01000006.1"/>
</dbReference>
<dbReference type="GO" id="GO:0003824">
    <property type="term" value="F:catalytic activity"/>
    <property type="evidence" value="ECO:0007669"/>
    <property type="project" value="InterPro"/>
</dbReference>
<dbReference type="Proteomes" id="UP000183894">
    <property type="component" value="Unassembled WGS sequence"/>
</dbReference>
<dbReference type="SUPFAM" id="SSF53927">
    <property type="entry name" value="Cytidine deaminase-like"/>
    <property type="match status" value="1"/>
</dbReference>
<dbReference type="InterPro" id="IPR016193">
    <property type="entry name" value="Cytidine_deaminase-like"/>
</dbReference>
<dbReference type="Gene3D" id="3.40.140.10">
    <property type="entry name" value="Cytidine Deaminase, domain 2"/>
    <property type="match status" value="1"/>
</dbReference>
<organism evidence="1 2">
    <name type="scientific">Haloferax larsenii</name>
    <dbReference type="NCBI Taxonomy" id="302484"/>
    <lineage>
        <taxon>Archaea</taxon>
        <taxon>Methanobacteriati</taxon>
        <taxon>Methanobacteriota</taxon>
        <taxon>Stenosarchaea group</taxon>
        <taxon>Halobacteria</taxon>
        <taxon>Halobacteriales</taxon>
        <taxon>Haloferacaceae</taxon>
        <taxon>Haloferax</taxon>
    </lineage>
</organism>
<accession>A0A1H7S2R7</accession>
<protein>
    <submittedName>
        <fullName evidence="1">Cytidine deaminase</fullName>
    </submittedName>
</protein>
<dbReference type="CDD" id="cd01283">
    <property type="entry name" value="cytidine_deaminase"/>
    <property type="match status" value="1"/>
</dbReference>
<evidence type="ECO:0000313" key="2">
    <source>
        <dbReference type="Proteomes" id="UP000183894"/>
    </source>
</evidence>
<proteinExistence type="predicted"/>
<gene>
    <name evidence="1" type="ORF">SAMN04488691_106257</name>
</gene>
<dbReference type="OrthoDB" id="39143at2157"/>
<name>A0A1H7S2R7_HALLR</name>
<dbReference type="EMBL" id="FOAD01000006">
    <property type="protein sequence ID" value="SEL66586.1"/>
    <property type="molecule type" value="Genomic_DNA"/>
</dbReference>
<sequence>MESAPLTDEDTALIDTVTETNLDTFDPEFFDGAHIVTAGIRTSDGEIYEGVSLPASIGRTSMCAEPVAVGSAITDGYTHDEIQTCVAVAYPMDSHDATEVRVVPPCGPCRELLADYNDAMRVIVPIDGDNRVVDAIDLLPTRTW</sequence>
<evidence type="ECO:0000313" key="1">
    <source>
        <dbReference type="EMBL" id="SEL66586.1"/>
    </source>
</evidence>
<dbReference type="AlphaFoldDB" id="A0A1H7S2R7"/>